<evidence type="ECO:0000256" key="3">
    <source>
        <dbReference type="ARBA" id="ARBA00022448"/>
    </source>
</evidence>
<dbReference type="Gene3D" id="2.40.10.170">
    <property type="match status" value="1"/>
</dbReference>
<dbReference type="Gene3D" id="3.40.50.300">
    <property type="entry name" value="P-loop containing nucleotide triphosphate hydrolases"/>
    <property type="match status" value="1"/>
</dbReference>
<dbReference type="InterPro" id="IPR003593">
    <property type="entry name" value="AAA+_ATPase"/>
</dbReference>
<dbReference type="CDD" id="cd18110">
    <property type="entry name" value="ATP-synt_F1_beta_C"/>
    <property type="match status" value="1"/>
</dbReference>
<evidence type="ECO:0000256" key="6">
    <source>
        <dbReference type="ARBA" id="ARBA00022781"/>
    </source>
</evidence>
<dbReference type="InterPro" id="IPR036121">
    <property type="entry name" value="ATPase_F1/V1/A1_a/bsu_N_sf"/>
</dbReference>
<feature type="binding site" evidence="13">
    <location>
        <begin position="189"/>
        <end position="196"/>
    </location>
    <ligand>
        <name>ATP</name>
        <dbReference type="ChEBI" id="CHEBI:30616"/>
    </ligand>
</feature>
<dbReference type="PANTHER" id="PTHR15184:SF71">
    <property type="entry name" value="ATP SYNTHASE SUBUNIT BETA, MITOCHONDRIAL"/>
    <property type="match status" value="1"/>
</dbReference>
<dbReference type="CDD" id="cd18115">
    <property type="entry name" value="ATP-synt_F1_beta_N"/>
    <property type="match status" value="1"/>
</dbReference>
<dbReference type="EC" id="7.1.2.2" evidence="13"/>
<evidence type="ECO:0000256" key="9">
    <source>
        <dbReference type="ARBA" id="ARBA00023065"/>
    </source>
</evidence>
<comment type="similarity">
    <text evidence="2 13">Belongs to the ATPase alpha/beta chains family.</text>
</comment>
<comment type="caution">
    <text evidence="16">The sequence shown here is derived from an EMBL/GenBank/DDBJ whole genome shotgun (WGS) entry which is preliminary data.</text>
</comment>
<dbReference type="PANTHER" id="PTHR15184">
    <property type="entry name" value="ATP SYNTHASE"/>
    <property type="match status" value="1"/>
</dbReference>
<dbReference type="RefSeq" id="WP_223021932.1">
    <property type="nucleotide sequence ID" value="NZ_CP078143.1"/>
</dbReference>
<name>A0ABW0TAY4_9HYPH</name>
<evidence type="ECO:0000259" key="15">
    <source>
        <dbReference type="SMART" id="SM00382"/>
    </source>
</evidence>
<keyword evidence="11 13" id="KW-0139">CF(1)</keyword>
<dbReference type="EMBL" id="JBHSNB010000003">
    <property type="protein sequence ID" value="MFC5586516.1"/>
    <property type="molecule type" value="Genomic_DNA"/>
</dbReference>
<dbReference type="Gene3D" id="1.10.1140.10">
    <property type="entry name" value="Bovine Mitochondrial F1-atpase, Atp Synthase Beta Chain, Chain D, domain 3"/>
    <property type="match status" value="1"/>
</dbReference>
<keyword evidence="12 13" id="KW-0066">ATP synthesis</keyword>
<comment type="function">
    <text evidence="13">Produces ATP from ADP in the presence of a proton gradient across the membrane. The catalytic sites are hosted primarily by the beta subunits.</text>
</comment>
<organism evidence="16 17">
    <name type="scientific">Nitratireductor kimnyeongensis</name>
    <dbReference type="NCBI Taxonomy" id="430679"/>
    <lineage>
        <taxon>Bacteria</taxon>
        <taxon>Pseudomonadati</taxon>
        <taxon>Pseudomonadota</taxon>
        <taxon>Alphaproteobacteria</taxon>
        <taxon>Hyphomicrobiales</taxon>
        <taxon>Phyllobacteriaceae</taxon>
        <taxon>Nitratireductor</taxon>
    </lineage>
</organism>
<dbReference type="PIRSF" id="PIRSF039072">
    <property type="entry name" value="ATPase_subunit_beta"/>
    <property type="match status" value="1"/>
</dbReference>
<keyword evidence="17" id="KW-1185">Reference proteome</keyword>
<gene>
    <name evidence="13 16" type="primary">atpD</name>
    <name evidence="16" type="ORF">ACFPOD_15485</name>
</gene>
<dbReference type="CDD" id="cd01133">
    <property type="entry name" value="F1-ATPase_beta_CD"/>
    <property type="match status" value="1"/>
</dbReference>
<feature type="domain" description="AAA+ ATPase" evidence="15">
    <location>
        <begin position="181"/>
        <end position="370"/>
    </location>
</feature>
<dbReference type="InterPro" id="IPR000194">
    <property type="entry name" value="ATPase_F1/V1/A1_a/bsu_nucl-bd"/>
</dbReference>
<evidence type="ECO:0000256" key="13">
    <source>
        <dbReference type="HAMAP-Rule" id="MF_01347"/>
    </source>
</evidence>
<keyword evidence="6 13" id="KW-0375">Hydrogen ion transport</keyword>
<dbReference type="Pfam" id="PF02874">
    <property type="entry name" value="ATP-synt_ab_N"/>
    <property type="match status" value="1"/>
</dbReference>
<evidence type="ECO:0000313" key="16">
    <source>
        <dbReference type="EMBL" id="MFC5586516.1"/>
    </source>
</evidence>
<evidence type="ECO:0000256" key="10">
    <source>
        <dbReference type="ARBA" id="ARBA00023136"/>
    </source>
</evidence>
<evidence type="ECO:0000256" key="12">
    <source>
        <dbReference type="ARBA" id="ARBA00023310"/>
    </source>
</evidence>
<evidence type="ECO:0000256" key="5">
    <source>
        <dbReference type="ARBA" id="ARBA00022741"/>
    </source>
</evidence>
<keyword evidence="13" id="KW-1003">Cell membrane</keyword>
<reference evidence="17" key="1">
    <citation type="journal article" date="2019" name="Int. J. Syst. Evol. Microbiol.">
        <title>The Global Catalogue of Microorganisms (GCM) 10K type strain sequencing project: providing services to taxonomists for standard genome sequencing and annotation.</title>
        <authorList>
            <consortium name="The Broad Institute Genomics Platform"/>
            <consortium name="The Broad Institute Genome Sequencing Center for Infectious Disease"/>
            <person name="Wu L."/>
            <person name="Ma J."/>
        </authorList>
    </citation>
    <scope>NUCLEOTIDE SEQUENCE [LARGE SCALE GENOMIC DNA]</scope>
    <source>
        <strain evidence="17">JCM 3366</strain>
    </source>
</reference>
<dbReference type="Proteomes" id="UP001596107">
    <property type="component" value="Unassembled WGS sequence"/>
</dbReference>
<dbReference type="SUPFAM" id="SSF52540">
    <property type="entry name" value="P-loop containing nucleoside triphosphate hydrolases"/>
    <property type="match status" value="1"/>
</dbReference>
<dbReference type="InterPro" id="IPR005722">
    <property type="entry name" value="ATP_synth_F1_bsu"/>
</dbReference>
<protein>
    <recommendedName>
        <fullName evidence="13">ATP synthase subunit beta</fullName>
        <ecNumber evidence="13">7.1.2.2</ecNumber>
    </recommendedName>
    <alternativeName>
        <fullName evidence="13">ATP synthase F1 sector subunit beta</fullName>
    </alternativeName>
    <alternativeName>
        <fullName evidence="13">F-ATPase subunit beta</fullName>
    </alternativeName>
</protein>
<accession>A0ABW0TAY4</accession>
<evidence type="ECO:0000256" key="11">
    <source>
        <dbReference type="ARBA" id="ARBA00023196"/>
    </source>
</evidence>
<dbReference type="PROSITE" id="PS00152">
    <property type="entry name" value="ATPASE_ALPHA_BETA"/>
    <property type="match status" value="1"/>
</dbReference>
<evidence type="ECO:0000256" key="7">
    <source>
        <dbReference type="ARBA" id="ARBA00022840"/>
    </source>
</evidence>
<keyword evidence="4" id="KW-0997">Cell inner membrane</keyword>
<evidence type="ECO:0000313" key="17">
    <source>
        <dbReference type="Proteomes" id="UP001596107"/>
    </source>
</evidence>
<dbReference type="InterPro" id="IPR024034">
    <property type="entry name" value="ATPase_F1/V1_b/a_C"/>
</dbReference>
<keyword evidence="3 13" id="KW-0813">Transport</keyword>
<evidence type="ECO:0000256" key="2">
    <source>
        <dbReference type="ARBA" id="ARBA00008936"/>
    </source>
</evidence>
<comment type="subcellular location">
    <subcellularLocation>
        <location evidence="13">Cell membrane</location>
        <topology evidence="13">Peripheral membrane protein</topology>
    </subcellularLocation>
    <subcellularLocation>
        <location evidence="1">Membrane</location>
    </subcellularLocation>
</comment>
<evidence type="ECO:0000256" key="1">
    <source>
        <dbReference type="ARBA" id="ARBA00004370"/>
    </source>
</evidence>
<sequence>MAKAATPKTASATAAKKAAPARKTASTRAASTRSTAKKATGAVGTIRQVIGAVVDVQFEDHLPAILNALETENQGNRLVLEVAQHLGENTVRCIAMDSTEGLVRGMEVRDAGSPITVPVGEATLGRIMNVVGEAIDEAGPVKGEGNRAIHQPAPDYVDQSTEAEILITGIKVVDLLAPYAKGGKIGLFGGAGVGKTVLIQELINNVAKAHGGYSVFAGVGERTREGNDLYHEMIESGVNQDPAKNNGSTEGSKCALVFGQMNEPPGARARVALTGLTVAEHFRDQGQDVLFFVDNIFRFTQAGSEVSALLGRIPSAVGYQPTLATDMGALQERITTTTKGSITSVQAIYVPADDLTDPAPATSFAHLDATTTLNRSIAEKGIYPAVDPLDSTSRMLDPMIVGEEHYRVARQVQEILQRYKSLQDIIAILGMDELSEEDKLTVARARKIERFLSQPFHVAEVFTGAPGLFVDLEDTIRSFTGLCNGEYDHLPEAAFYMVGTIEDAVEKAQKLAAEAA</sequence>
<comment type="catalytic activity">
    <reaction evidence="13">
        <text>ATP + H2O + 4 H(+)(in) = ADP + phosphate + 5 H(+)(out)</text>
        <dbReference type="Rhea" id="RHEA:57720"/>
        <dbReference type="ChEBI" id="CHEBI:15377"/>
        <dbReference type="ChEBI" id="CHEBI:15378"/>
        <dbReference type="ChEBI" id="CHEBI:30616"/>
        <dbReference type="ChEBI" id="CHEBI:43474"/>
        <dbReference type="ChEBI" id="CHEBI:456216"/>
        <dbReference type="EC" id="7.1.2.2"/>
    </reaction>
</comment>
<evidence type="ECO:0000256" key="8">
    <source>
        <dbReference type="ARBA" id="ARBA00022967"/>
    </source>
</evidence>
<dbReference type="InterPro" id="IPR004100">
    <property type="entry name" value="ATPase_F1/V1/A1_a/bsu_N"/>
</dbReference>
<keyword evidence="7 13" id="KW-0067">ATP-binding</keyword>
<dbReference type="InterPro" id="IPR027417">
    <property type="entry name" value="P-loop_NTPase"/>
</dbReference>
<dbReference type="InterPro" id="IPR055190">
    <property type="entry name" value="ATP-synt_VA_C"/>
</dbReference>
<dbReference type="Pfam" id="PF22919">
    <property type="entry name" value="ATP-synt_VA_C"/>
    <property type="match status" value="1"/>
</dbReference>
<dbReference type="NCBIfam" id="TIGR01039">
    <property type="entry name" value="atpD"/>
    <property type="match status" value="1"/>
</dbReference>
<dbReference type="InterPro" id="IPR020003">
    <property type="entry name" value="ATPase_a/bsu_AS"/>
</dbReference>
<dbReference type="SUPFAM" id="SSF50615">
    <property type="entry name" value="N-terminal domain of alpha and beta subunits of F1 ATP synthase"/>
    <property type="match status" value="1"/>
</dbReference>
<dbReference type="InterPro" id="IPR050053">
    <property type="entry name" value="ATPase_alpha/beta_chains"/>
</dbReference>
<evidence type="ECO:0000256" key="4">
    <source>
        <dbReference type="ARBA" id="ARBA00022519"/>
    </source>
</evidence>
<feature type="region of interest" description="Disordered" evidence="14">
    <location>
        <begin position="1"/>
        <end position="38"/>
    </location>
</feature>
<proteinExistence type="inferred from homology"/>
<dbReference type="Pfam" id="PF00006">
    <property type="entry name" value="ATP-synt_ab"/>
    <property type="match status" value="1"/>
</dbReference>
<dbReference type="SMART" id="SM00382">
    <property type="entry name" value="AAA"/>
    <property type="match status" value="1"/>
</dbReference>
<evidence type="ECO:0000256" key="14">
    <source>
        <dbReference type="SAM" id="MobiDB-lite"/>
    </source>
</evidence>
<dbReference type="HAMAP" id="MF_01347">
    <property type="entry name" value="ATP_synth_beta_bact"/>
    <property type="match status" value="1"/>
</dbReference>
<keyword evidence="10 13" id="KW-0472">Membrane</keyword>
<keyword evidence="5 13" id="KW-0547">Nucleotide-binding</keyword>
<dbReference type="SUPFAM" id="SSF47917">
    <property type="entry name" value="C-terminal domain of alpha and beta subunits of F1 ATP synthase"/>
    <property type="match status" value="1"/>
</dbReference>
<keyword evidence="9 13" id="KW-0406">Ion transport</keyword>
<keyword evidence="8 13" id="KW-1278">Translocase</keyword>